<evidence type="ECO:0000256" key="5">
    <source>
        <dbReference type="ARBA" id="ARBA00022806"/>
    </source>
</evidence>
<sequence>MGYDIMKQARAPFSFPDSVLLLQETGMFSPIDLHLASFVARLENKDDALLTLGTALLSRHTSQGNICLDLSRMDAALVRELRTHGIAWPDQATWLKRLGRALVVGRPGEDRPLILDGFRLYMKRYFDYETELASSLTRLARERITGIDMNRLGQGLNRYFPDTRQGGFWQKVAAFAAVTRRLCVISGGPGTGKTTTVAKILALILEQSPHPLRIALAAPTGKAAARLGDSLQGAGKRLHLPEGVGARMPTAAVTLHRLLGWVSGSPEFRHNRDNPLNVDLLVLDEVSMVDLPLMAKTVRALPDHARLILLGDRDQLASVEAGAVLGDICGQDRLEVFSLSFVRDYAQTVGAEDNPDEPLPESGPERGLLDTVVPLTKSYRFREDSGIKALSLAIRHGDGARALEILHAGLPDISWINTQTVRDPASVVTSVIQEGYVPAYVSREVKTRYDLLQRFRILSPVHDGARGTVMLNKLVGDILQAQGVMQRHALWPEGLLVMVSVNDYGVRLYNGDIGLVALDAKGRPHIHFPDQEQDSMRSIAPVRLPAHEPAFAMTVHKSQGSEFDHVLLVLPDADSPVLTRELLYTAITRAREKVTLVGDPEMIVRAVGRRIQRGSGLGRRLLARG</sequence>
<dbReference type="CDD" id="cd17933">
    <property type="entry name" value="DEXSc_RecD-like"/>
    <property type="match status" value="1"/>
</dbReference>
<evidence type="ECO:0000256" key="6">
    <source>
        <dbReference type="ARBA" id="ARBA00022839"/>
    </source>
</evidence>
<keyword evidence="1" id="KW-0540">Nuclease</keyword>
<dbReference type="GO" id="GO:0009338">
    <property type="term" value="C:exodeoxyribonuclease V complex"/>
    <property type="evidence" value="ECO:0007669"/>
    <property type="project" value="InterPro"/>
</dbReference>
<dbReference type="Pfam" id="PF13538">
    <property type="entry name" value="UvrD_C_2"/>
    <property type="match status" value="1"/>
</dbReference>
<dbReference type="InterPro" id="IPR050534">
    <property type="entry name" value="Coronavir_polyprotein_1ab"/>
</dbReference>
<evidence type="ECO:0000256" key="3">
    <source>
        <dbReference type="ARBA" id="ARBA00022763"/>
    </source>
</evidence>
<keyword evidence="5" id="KW-0347">Helicase</keyword>
<dbReference type="Proteomes" id="UP000095200">
    <property type="component" value="Unassembled WGS sequence"/>
</dbReference>
<keyword evidence="6" id="KW-0269">Exonuclease</keyword>
<dbReference type="EMBL" id="BDFE01000009">
    <property type="protein sequence ID" value="GAU08196.1"/>
    <property type="molecule type" value="Genomic_DNA"/>
</dbReference>
<comment type="caution">
    <text evidence="12">The sequence shown here is derived from an EMBL/GenBank/DDBJ whole genome shotgun (WGS) entry which is preliminary data.</text>
</comment>
<dbReference type="Pfam" id="PF13245">
    <property type="entry name" value="AAA_19"/>
    <property type="match status" value="1"/>
</dbReference>
<keyword evidence="2" id="KW-0547">Nucleotide-binding</keyword>
<keyword evidence="10" id="KW-0413">Isomerase</keyword>
<evidence type="ECO:0000259" key="11">
    <source>
        <dbReference type="SMART" id="SM00382"/>
    </source>
</evidence>
<keyword evidence="13" id="KW-1185">Reference proteome</keyword>
<dbReference type="Pfam" id="PF21185">
    <property type="entry name" value="RecD_N"/>
    <property type="match status" value="1"/>
</dbReference>
<dbReference type="GO" id="GO:0006302">
    <property type="term" value="P:double-strand break repair"/>
    <property type="evidence" value="ECO:0007669"/>
    <property type="project" value="InterPro"/>
</dbReference>
<organism evidence="12 13">
    <name type="scientific">Desulfoplanes formicivorans</name>
    <dbReference type="NCBI Taxonomy" id="1592317"/>
    <lineage>
        <taxon>Bacteria</taxon>
        <taxon>Pseudomonadati</taxon>
        <taxon>Thermodesulfobacteriota</taxon>
        <taxon>Desulfovibrionia</taxon>
        <taxon>Desulfovibrionales</taxon>
        <taxon>Desulfoplanaceae</taxon>
        <taxon>Desulfoplanes</taxon>
    </lineage>
</organism>
<evidence type="ECO:0000256" key="4">
    <source>
        <dbReference type="ARBA" id="ARBA00022801"/>
    </source>
</evidence>
<dbReference type="HAMAP" id="MF_01487">
    <property type="entry name" value="RecD"/>
    <property type="match status" value="1"/>
</dbReference>
<proteinExistence type="inferred from homology"/>
<evidence type="ECO:0000313" key="13">
    <source>
        <dbReference type="Proteomes" id="UP000095200"/>
    </source>
</evidence>
<dbReference type="InterPro" id="IPR049550">
    <property type="entry name" value="RecD_N"/>
</dbReference>
<dbReference type="NCBIfam" id="TIGR01447">
    <property type="entry name" value="recD"/>
    <property type="match status" value="1"/>
</dbReference>
<dbReference type="GO" id="GO:0006310">
    <property type="term" value="P:DNA recombination"/>
    <property type="evidence" value="ECO:0007669"/>
    <property type="project" value="InterPro"/>
</dbReference>
<dbReference type="CDD" id="cd18809">
    <property type="entry name" value="SF1_C_RecD"/>
    <property type="match status" value="1"/>
</dbReference>
<dbReference type="SMART" id="SM00382">
    <property type="entry name" value="AAA"/>
    <property type="match status" value="1"/>
</dbReference>
<evidence type="ECO:0000256" key="8">
    <source>
        <dbReference type="ARBA" id="ARBA00023125"/>
    </source>
</evidence>
<keyword evidence="3" id="KW-0227">DNA damage</keyword>
<dbReference type="SUPFAM" id="SSF52540">
    <property type="entry name" value="P-loop containing nucleoside triphosphate hydrolases"/>
    <property type="match status" value="2"/>
</dbReference>
<evidence type="ECO:0000256" key="2">
    <source>
        <dbReference type="ARBA" id="ARBA00022741"/>
    </source>
</evidence>
<dbReference type="GO" id="GO:0003677">
    <property type="term" value="F:DNA binding"/>
    <property type="evidence" value="ECO:0007669"/>
    <property type="project" value="UniProtKB-KW"/>
</dbReference>
<keyword evidence="8" id="KW-0238">DNA-binding</keyword>
<dbReference type="PANTHER" id="PTHR43788:SF6">
    <property type="entry name" value="DNA HELICASE B"/>
    <property type="match status" value="1"/>
</dbReference>
<dbReference type="InterPro" id="IPR027417">
    <property type="entry name" value="P-loop_NTPase"/>
</dbReference>
<evidence type="ECO:0000256" key="9">
    <source>
        <dbReference type="ARBA" id="ARBA00023204"/>
    </source>
</evidence>
<gene>
    <name evidence="12" type="ORF">DPF_0899</name>
</gene>
<dbReference type="GO" id="GO:0005524">
    <property type="term" value="F:ATP binding"/>
    <property type="evidence" value="ECO:0007669"/>
    <property type="project" value="UniProtKB-KW"/>
</dbReference>
<feature type="domain" description="AAA+ ATPase" evidence="11">
    <location>
        <begin position="179"/>
        <end position="412"/>
    </location>
</feature>
<evidence type="ECO:0000256" key="10">
    <source>
        <dbReference type="ARBA" id="ARBA00023235"/>
    </source>
</evidence>
<protein>
    <submittedName>
        <fullName evidence="12">Exodeoxyribonuclease V subunit alpha</fullName>
    </submittedName>
</protein>
<keyword evidence="7" id="KW-0067">ATP-binding</keyword>
<dbReference type="GO" id="GO:0008854">
    <property type="term" value="F:exodeoxyribonuclease V activity"/>
    <property type="evidence" value="ECO:0007669"/>
    <property type="project" value="InterPro"/>
</dbReference>
<dbReference type="InterPro" id="IPR027785">
    <property type="entry name" value="UvrD-like_helicase_C"/>
</dbReference>
<evidence type="ECO:0000256" key="7">
    <source>
        <dbReference type="ARBA" id="ARBA00022840"/>
    </source>
</evidence>
<dbReference type="InterPro" id="IPR041851">
    <property type="entry name" value="RecD_N_sf"/>
</dbReference>
<keyword evidence="4" id="KW-0378">Hydrolase</keyword>
<dbReference type="Gene3D" id="3.40.50.300">
    <property type="entry name" value="P-loop containing nucleotide triphosphate hydrolases"/>
    <property type="match status" value="3"/>
</dbReference>
<dbReference type="PANTHER" id="PTHR43788">
    <property type="entry name" value="DNA2/NAM7 HELICASE FAMILY MEMBER"/>
    <property type="match status" value="1"/>
</dbReference>
<evidence type="ECO:0000313" key="12">
    <source>
        <dbReference type="EMBL" id="GAU08196.1"/>
    </source>
</evidence>
<dbReference type="STRING" id="1592317.DPF_0899"/>
<dbReference type="InterPro" id="IPR006344">
    <property type="entry name" value="RecD"/>
</dbReference>
<dbReference type="GO" id="GO:0017116">
    <property type="term" value="F:single-stranded DNA helicase activity"/>
    <property type="evidence" value="ECO:0007669"/>
    <property type="project" value="TreeGrafter"/>
</dbReference>
<keyword evidence="9" id="KW-0234">DNA repair</keyword>
<dbReference type="AlphaFoldDB" id="A0A194AGI7"/>
<dbReference type="Gene3D" id="1.10.10.1020">
    <property type="entry name" value="RecBCD complex, subunit RecD, N-terminal domain"/>
    <property type="match status" value="1"/>
</dbReference>
<dbReference type="InterPro" id="IPR003593">
    <property type="entry name" value="AAA+_ATPase"/>
</dbReference>
<name>A0A194AGI7_9BACT</name>
<accession>A0A194AGI7</accession>
<reference evidence="13" key="1">
    <citation type="submission" date="2016-06" db="EMBL/GenBank/DDBJ databases">
        <title>Draft genome sequence of Desulfoplanes formicivorans strain Pf12B.</title>
        <authorList>
            <person name="Watanabe M."/>
            <person name="Kojima H."/>
            <person name="Fukui M."/>
        </authorList>
    </citation>
    <scope>NUCLEOTIDE SEQUENCE [LARGE SCALE GENOMIC DNA]</scope>
    <source>
        <strain evidence="13">Pf12B</strain>
    </source>
</reference>
<evidence type="ECO:0000256" key="1">
    <source>
        <dbReference type="ARBA" id="ARBA00022722"/>
    </source>
</evidence>